<keyword evidence="3 8" id="KW-0812">Transmembrane</keyword>
<accession>A0A2P6QMS3</accession>
<evidence type="ECO:0000256" key="3">
    <source>
        <dbReference type="ARBA" id="ARBA00022692"/>
    </source>
</evidence>
<keyword evidence="9" id="KW-0723">Serine/threonine-protein kinase</keyword>
<evidence type="ECO:0000256" key="6">
    <source>
        <dbReference type="ARBA" id="ARBA00022989"/>
    </source>
</evidence>
<dbReference type="GO" id="GO:0004674">
    <property type="term" value="F:protein serine/threonine kinase activity"/>
    <property type="evidence" value="ECO:0007669"/>
    <property type="project" value="UniProtKB-KW"/>
</dbReference>
<dbReference type="PRINTS" id="PR00019">
    <property type="entry name" value="LEURICHRPT"/>
</dbReference>
<dbReference type="InterPro" id="IPR032675">
    <property type="entry name" value="LRR_dom_sf"/>
</dbReference>
<evidence type="ECO:0000313" key="9">
    <source>
        <dbReference type="EMBL" id="PRQ35471.1"/>
    </source>
</evidence>
<dbReference type="InterPro" id="IPR001611">
    <property type="entry name" value="Leu-rich_rpt"/>
</dbReference>
<dbReference type="GO" id="GO:0016020">
    <property type="term" value="C:membrane"/>
    <property type="evidence" value="ECO:0007669"/>
    <property type="project" value="UniProtKB-SubCell"/>
</dbReference>
<feature type="transmembrane region" description="Helical" evidence="8">
    <location>
        <begin position="21"/>
        <end position="40"/>
    </location>
</feature>
<dbReference type="EC" id="2.7.11.1" evidence="9"/>
<dbReference type="Gramene" id="PRQ35471">
    <property type="protein sequence ID" value="PRQ35471"/>
    <property type="gene ID" value="RchiOBHm_Chr5g0080401"/>
</dbReference>
<evidence type="ECO:0000256" key="7">
    <source>
        <dbReference type="ARBA" id="ARBA00023136"/>
    </source>
</evidence>
<comment type="caution">
    <text evidence="9">The sequence shown here is derived from an EMBL/GenBank/DDBJ whole genome shotgun (WGS) entry which is preliminary data.</text>
</comment>
<dbReference type="InterPro" id="IPR050994">
    <property type="entry name" value="At_inactive_RLKs"/>
</dbReference>
<keyword evidence="9" id="KW-0418">Kinase</keyword>
<reference evidence="9 10" key="1">
    <citation type="journal article" date="2018" name="Nat. Genet.">
        <title>The Rosa genome provides new insights in the design of modern roses.</title>
        <authorList>
            <person name="Bendahmane M."/>
        </authorList>
    </citation>
    <scope>NUCLEOTIDE SEQUENCE [LARGE SCALE GENOMIC DNA]</scope>
    <source>
        <strain evidence="10">cv. Old Blush</strain>
    </source>
</reference>
<dbReference type="FunFam" id="3.80.10.10:FF:000129">
    <property type="entry name" value="Leucine-rich repeat receptor-like kinase"/>
    <property type="match status" value="1"/>
</dbReference>
<evidence type="ECO:0000256" key="1">
    <source>
        <dbReference type="ARBA" id="ARBA00004167"/>
    </source>
</evidence>
<dbReference type="AlphaFoldDB" id="A0A2P6QMS3"/>
<dbReference type="Proteomes" id="UP000238479">
    <property type="component" value="Chromosome 5"/>
</dbReference>
<dbReference type="PANTHER" id="PTHR48010">
    <property type="entry name" value="OS05G0588300 PROTEIN"/>
    <property type="match status" value="1"/>
</dbReference>
<dbReference type="Gene3D" id="3.80.10.10">
    <property type="entry name" value="Ribonuclease Inhibitor"/>
    <property type="match status" value="1"/>
</dbReference>
<evidence type="ECO:0000313" key="10">
    <source>
        <dbReference type="Proteomes" id="UP000238479"/>
    </source>
</evidence>
<organism evidence="9 10">
    <name type="scientific">Rosa chinensis</name>
    <name type="common">China rose</name>
    <dbReference type="NCBI Taxonomy" id="74649"/>
    <lineage>
        <taxon>Eukaryota</taxon>
        <taxon>Viridiplantae</taxon>
        <taxon>Streptophyta</taxon>
        <taxon>Embryophyta</taxon>
        <taxon>Tracheophyta</taxon>
        <taxon>Spermatophyta</taxon>
        <taxon>Magnoliopsida</taxon>
        <taxon>eudicotyledons</taxon>
        <taxon>Gunneridae</taxon>
        <taxon>Pentapetalae</taxon>
        <taxon>rosids</taxon>
        <taxon>fabids</taxon>
        <taxon>Rosales</taxon>
        <taxon>Rosaceae</taxon>
        <taxon>Rosoideae</taxon>
        <taxon>Rosoideae incertae sedis</taxon>
        <taxon>Rosa</taxon>
    </lineage>
</organism>
<sequence length="215" mass="24389">MSNVVLHNKSNKNIARASKISDSYVILFIFFISTITTIYACNKVNHDSLWSSFDIPFSSLNWSSSDCYNWEGITCDMAGRVTHLLLPSKRLQGGISISLRNLTKLSHLNLSHNSFSGSLVPELFLSLNHLEILDLSYNLLTGELPMSVPFSYIRVVFIQQLNQRHNYIFIPPACLEFEQCKCQQQLLDRSNIPSSICLHSSLVRLLDSLPMDSME</sequence>
<keyword evidence="10" id="KW-1185">Reference proteome</keyword>
<keyword evidence="7 8" id="KW-0472">Membrane</keyword>
<evidence type="ECO:0000256" key="4">
    <source>
        <dbReference type="ARBA" id="ARBA00022729"/>
    </source>
</evidence>
<evidence type="ECO:0000256" key="8">
    <source>
        <dbReference type="SAM" id="Phobius"/>
    </source>
</evidence>
<dbReference type="STRING" id="74649.A0A2P6QMS3"/>
<protein>
    <submittedName>
        <fullName evidence="9">Putative non-specific serine/threonine protein kinase</fullName>
        <ecNumber evidence="9">2.7.11.1</ecNumber>
    </submittedName>
</protein>
<gene>
    <name evidence="9" type="ORF">RchiOBHm_Chr5g0080401</name>
</gene>
<keyword evidence="5" id="KW-0677">Repeat</keyword>
<dbReference type="Pfam" id="PF00560">
    <property type="entry name" value="LRR_1"/>
    <property type="match status" value="2"/>
</dbReference>
<proteinExistence type="predicted"/>
<keyword evidence="6 8" id="KW-1133">Transmembrane helix</keyword>
<keyword evidence="2" id="KW-0433">Leucine-rich repeat</keyword>
<keyword evidence="9" id="KW-0808">Transferase</keyword>
<dbReference type="PANTHER" id="PTHR48010:SF58">
    <property type="entry name" value="RECEPTOR PROTEIN KINASE-LIKE PROTEIN ZAR1"/>
    <property type="match status" value="1"/>
</dbReference>
<keyword evidence="4" id="KW-0732">Signal</keyword>
<dbReference type="SUPFAM" id="SSF52058">
    <property type="entry name" value="L domain-like"/>
    <property type="match status" value="1"/>
</dbReference>
<name>A0A2P6QMS3_ROSCH</name>
<evidence type="ECO:0000256" key="5">
    <source>
        <dbReference type="ARBA" id="ARBA00022737"/>
    </source>
</evidence>
<evidence type="ECO:0000256" key="2">
    <source>
        <dbReference type="ARBA" id="ARBA00022614"/>
    </source>
</evidence>
<dbReference type="EMBL" id="PDCK01000043">
    <property type="protein sequence ID" value="PRQ35471.1"/>
    <property type="molecule type" value="Genomic_DNA"/>
</dbReference>
<comment type="subcellular location">
    <subcellularLocation>
        <location evidence="1">Membrane</location>
        <topology evidence="1">Single-pass membrane protein</topology>
    </subcellularLocation>
</comment>